<proteinExistence type="predicted"/>
<gene>
    <name evidence="3" type="ORF">CC86DRAFT_413177</name>
</gene>
<feature type="compositionally biased region" description="Basic and acidic residues" evidence="1">
    <location>
        <begin position="221"/>
        <end position="234"/>
    </location>
</feature>
<protein>
    <submittedName>
        <fullName evidence="3">Uncharacterized protein</fullName>
    </submittedName>
</protein>
<feature type="chain" id="PRO_5025383922" evidence="2">
    <location>
        <begin position="29"/>
        <end position="373"/>
    </location>
</feature>
<sequence>MAPSTRNDRSSLISIFLIFLSLLNITTSSPLPENHLEKDLVTRDPTTSITQARYEEYLTKHWRSTGRYMFYSGNSGAQIEAFRKMNPSYYWYDPIFNAHKNDHPWYSFFDYKKDLDNGETSSQALAVKTTGDVTVFGAVEWKTKGAESFFARHEIGILHDRLKNGKIKSINHMQKDATKPSQVMATEDKDGKLTWKNGFKEGDSNASGNYDVCASGSTKCDAPKPNKKDPKPDSEAPANVKPSKGMSLSVAMITNFSPHGMSVDVDHLWKFYTTKVGKPVGSCGQTDGKEIPAESTDKPQLGGSSNTPFPGGIFKLNIEGEACTYRCDGTNPGRLFCPQREIACREDSNKNQKLGSMRCGSNQFFAPSVYCDF</sequence>
<keyword evidence="4" id="KW-1185">Reference proteome</keyword>
<feature type="region of interest" description="Disordered" evidence="1">
    <location>
        <begin position="216"/>
        <end position="243"/>
    </location>
</feature>
<reference evidence="3" key="1">
    <citation type="journal article" date="2020" name="Stud. Mycol.">
        <title>101 Dothideomycetes genomes: a test case for predicting lifestyles and emergence of pathogens.</title>
        <authorList>
            <person name="Haridas S."/>
            <person name="Albert R."/>
            <person name="Binder M."/>
            <person name="Bloem J."/>
            <person name="Labutti K."/>
            <person name="Salamov A."/>
            <person name="Andreopoulos B."/>
            <person name="Baker S."/>
            <person name="Barry K."/>
            <person name="Bills G."/>
            <person name="Bluhm B."/>
            <person name="Cannon C."/>
            <person name="Castanera R."/>
            <person name="Culley D."/>
            <person name="Daum C."/>
            <person name="Ezra D."/>
            <person name="Gonzalez J."/>
            <person name="Henrissat B."/>
            <person name="Kuo A."/>
            <person name="Liang C."/>
            <person name="Lipzen A."/>
            <person name="Lutzoni F."/>
            <person name="Magnuson J."/>
            <person name="Mondo S."/>
            <person name="Nolan M."/>
            <person name="Ohm R."/>
            <person name="Pangilinan J."/>
            <person name="Park H.-J."/>
            <person name="Ramirez L."/>
            <person name="Alfaro M."/>
            <person name="Sun H."/>
            <person name="Tritt A."/>
            <person name="Yoshinaga Y."/>
            <person name="Zwiers L.-H."/>
            <person name="Turgeon B."/>
            <person name="Goodwin S."/>
            <person name="Spatafora J."/>
            <person name="Crous P."/>
            <person name="Grigoriev I."/>
        </authorList>
    </citation>
    <scope>NUCLEOTIDE SEQUENCE</scope>
    <source>
        <strain evidence="3">CBS 113818</strain>
    </source>
</reference>
<feature type="region of interest" description="Disordered" evidence="1">
    <location>
        <begin position="284"/>
        <end position="306"/>
    </location>
</feature>
<organism evidence="3 4">
    <name type="scientific">Ophiobolus disseminans</name>
    <dbReference type="NCBI Taxonomy" id="1469910"/>
    <lineage>
        <taxon>Eukaryota</taxon>
        <taxon>Fungi</taxon>
        <taxon>Dikarya</taxon>
        <taxon>Ascomycota</taxon>
        <taxon>Pezizomycotina</taxon>
        <taxon>Dothideomycetes</taxon>
        <taxon>Pleosporomycetidae</taxon>
        <taxon>Pleosporales</taxon>
        <taxon>Pleosporineae</taxon>
        <taxon>Phaeosphaeriaceae</taxon>
        <taxon>Ophiobolus</taxon>
    </lineage>
</organism>
<dbReference type="OrthoDB" id="3792049at2759"/>
<name>A0A6A6ZEI5_9PLEO</name>
<accession>A0A6A6ZEI5</accession>
<evidence type="ECO:0000313" key="4">
    <source>
        <dbReference type="Proteomes" id="UP000799424"/>
    </source>
</evidence>
<dbReference type="AlphaFoldDB" id="A0A6A6ZEI5"/>
<feature type="compositionally biased region" description="Basic and acidic residues" evidence="1">
    <location>
        <begin position="287"/>
        <end position="297"/>
    </location>
</feature>
<evidence type="ECO:0000256" key="2">
    <source>
        <dbReference type="SAM" id="SignalP"/>
    </source>
</evidence>
<keyword evidence="2" id="KW-0732">Signal</keyword>
<dbReference type="EMBL" id="MU006246">
    <property type="protein sequence ID" value="KAF2819103.1"/>
    <property type="molecule type" value="Genomic_DNA"/>
</dbReference>
<feature type="signal peptide" evidence="2">
    <location>
        <begin position="1"/>
        <end position="28"/>
    </location>
</feature>
<evidence type="ECO:0000313" key="3">
    <source>
        <dbReference type="EMBL" id="KAF2819103.1"/>
    </source>
</evidence>
<evidence type="ECO:0000256" key="1">
    <source>
        <dbReference type="SAM" id="MobiDB-lite"/>
    </source>
</evidence>
<dbReference type="Proteomes" id="UP000799424">
    <property type="component" value="Unassembled WGS sequence"/>
</dbReference>